<dbReference type="EMBL" id="LR134317">
    <property type="protein sequence ID" value="VEF05950.1"/>
    <property type="molecule type" value="Genomic_DNA"/>
</dbReference>
<organism evidence="1 2">
    <name type="scientific">Streptococcus equi subsp. zooepidemicus</name>
    <dbReference type="NCBI Taxonomy" id="40041"/>
    <lineage>
        <taxon>Bacteria</taxon>
        <taxon>Bacillati</taxon>
        <taxon>Bacillota</taxon>
        <taxon>Bacilli</taxon>
        <taxon>Lactobacillales</taxon>
        <taxon>Streptococcaceae</taxon>
        <taxon>Streptococcus</taxon>
    </lineage>
</organism>
<reference evidence="1 2" key="1">
    <citation type="submission" date="2018-12" db="EMBL/GenBank/DDBJ databases">
        <authorList>
            <consortium name="Pathogen Informatics"/>
        </authorList>
    </citation>
    <scope>NUCLEOTIDE SEQUENCE [LARGE SCALE GENOMIC DNA]</scope>
    <source>
        <strain evidence="1 2">NCTC6180</strain>
    </source>
</reference>
<proteinExistence type="predicted"/>
<name>A0A2X3SZC5_STRSZ</name>
<evidence type="ECO:0000313" key="1">
    <source>
        <dbReference type="EMBL" id="VEF05950.1"/>
    </source>
</evidence>
<dbReference type="RefSeq" id="WP_111690181.1">
    <property type="nucleotide sequence ID" value="NZ_JASCSZ010000008.1"/>
</dbReference>
<sequence length="188" mass="21386">MSAFKKNYINFGWLSDRAIYIDTITKEFYLTDIEKNSNGIMLLGPVMSSISYTFFQVIGTYIGIVDDFVFRVIILGLLMVLSMIFGAGTVLFVRSKANFTPYHLSDNHLAKVLKSANLQNWVIQICLIILSISSVCMSFLYLYRGKSTTILMIGIFIAILTMLILDYSPLKKRRLIKKMKKSVLNGIH</sequence>
<dbReference type="Proteomes" id="UP000269903">
    <property type="component" value="Chromosome"/>
</dbReference>
<accession>A0A2X3SZC5</accession>
<dbReference type="AlphaFoldDB" id="A0A2X3SZC5"/>
<gene>
    <name evidence="1" type="ORF">NCTC6180_00591</name>
</gene>
<dbReference type="STRING" id="1051072.SeseC_01533"/>
<evidence type="ECO:0008006" key="3">
    <source>
        <dbReference type="Google" id="ProtNLM"/>
    </source>
</evidence>
<evidence type="ECO:0000313" key="2">
    <source>
        <dbReference type="Proteomes" id="UP000269903"/>
    </source>
</evidence>
<protein>
    <recommendedName>
        <fullName evidence="3">Tandem five-TM protein</fullName>
    </recommendedName>
</protein>